<feature type="compositionally biased region" description="Basic and acidic residues" evidence="3">
    <location>
        <begin position="707"/>
        <end position="718"/>
    </location>
</feature>
<feature type="compositionally biased region" description="Polar residues" evidence="3">
    <location>
        <begin position="163"/>
        <end position="176"/>
    </location>
</feature>
<keyword evidence="4" id="KW-1185">Reference proteome</keyword>
<feature type="compositionally biased region" description="Basic and acidic residues" evidence="3">
    <location>
        <begin position="532"/>
        <end position="599"/>
    </location>
</feature>
<proteinExistence type="inferred from homology"/>
<dbReference type="RefSeq" id="XP_032829986.1">
    <property type="nucleotide sequence ID" value="XM_032974095.1"/>
</dbReference>
<feature type="region of interest" description="Disordered" evidence="3">
    <location>
        <begin position="623"/>
        <end position="748"/>
    </location>
</feature>
<dbReference type="GO" id="GO:0044782">
    <property type="term" value="P:cilium organization"/>
    <property type="evidence" value="ECO:0007669"/>
    <property type="project" value="TreeGrafter"/>
</dbReference>
<feature type="compositionally biased region" description="Acidic residues" evidence="3">
    <location>
        <begin position="665"/>
        <end position="679"/>
    </location>
</feature>
<reference evidence="5" key="1">
    <citation type="submission" date="2025-08" db="UniProtKB">
        <authorList>
            <consortium name="RefSeq"/>
        </authorList>
    </citation>
    <scope>IDENTIFICATION</scope>
    <source>
        <tissue evidence="5">Sperm</tissue>
    </source>
</reference>
<feature type="compositionally biased region" description="Basic and acidic residues" evidence="3">
    <location>
        <begin position="726"/>
        <end position="737"/>
    </location>
</feature>
<feature type="region of interest" description="Disordered" evidence="3">
    <location>
        <begin position="417"/>
        <end position="444"/>
    </location>
</feature>
<comment type="similarity">
    <text evidence="1">Belongs to the FAM161 family.</text>
</comment>
<dbReference type="PANTHER" id="PTHR21501">
    <property type="entry name" value="PROTEIN FAM-161"/>
    <property type="match status" value="1"/>
</dbReference>
<sequence length="748" mass="83187">MSSPHALSALLAGARARPRVVPAAAAVVADTERESGSDSGLEDAPPRRPASLPSTRVCPVPTTTAAPVSDPARLRGFAEQADERVGERTGGEQLEVLYREAVKRAQEQRPMSPETPREDEGSSPEPSAKATPAAWSDRTWDADNRRGAVSKPPLPSSAGRLHTGTSSSGMRVSSHSKPWRSLLDLGSWDDSEVDTPPAVRRVLQLWQGFRLDDYAAFHGRPEPRPKPRSASCARSPKVTIPKPFSLVQREVEREAARGTRRRRLAEELARLALERRQREEAECAVRVRAAPVPARSLLPLYHELRERAQRRSHGNRAARKEELRASLKPFEFAEREENKRELRVCPRHDLEKEVSSKSRRAGSAERPALRAVLDPSVSERLAADELLRRVRAGMRAQELLEKAAIPPGLHAHIAQQARGEQREGRSRTAPVATRCSEPSFRPRVHHSVPDFQRLLRDFQRSSLSRSAPPPPPVACAPFALRTTQRGEKRAAAATASAGRDARPRAFRSSPCPPAADWIPTRSNDAARRRHESIRSRALEGRERKERDEEERAKTRRERERAMRADLLRRARANDPHRSLAESHPGKLRQVKEQDKKRTNEYNTELQAMKARVARRPLLLEQVTQRNAKRQAERRFREALQETGMDEEFVRELGSGAAGGETPGPADEDGDDGDDDDDGASDTGMTGGVPDSVGRGDSQDSRPLQNSRGDESEDVKGSQESDEGDLEEHREEGDKEDASEGEDDVDERQ</sequence>
<evidence type="ECO:0000256" key="3">
    <source>
        <dbReference type="SAM" id="MobiDB-lite"/>
    </source>
</evidence>
<dbReference type="AlphaFoldDB" id="A0AAJ7XD32"/>
<name>A0AAJ7XD32_PETMA</name>
<protein>
    <submittedName>
        <fullName evidence="5">Protein FAM161B-like isoform X1</fullName>
    </submittedName>
</protein>
<evidence type="ECO:0000313" key="5">
    <source>
        <dbReference type="RefSeq" id="XP_032829986.1"/>
    </source>
</evidence>
<feature type="compositionally biased region" description="Basic and acidic residues" evidence="3">
    <location>
        <begin position="629"/>
        <end position="639"/>
    </location>
</feature>
<gene>
    <name evidence="5" type="primary">LOC116953840</name>
</gene>
<feature type="compositionally biased region" description="Basic and acidic residues" evidence="3">
    <location>
        <begin position="81"/>
        <end position="90"/>
    </location>
</feature>
<dbReference type="PANTHER" id="PTHR21501:SF1">
    <property type="entry name" value="PROTEIN FAM-161"/>
    <property type="match status" value="1"/>
</dbReference>
<feature type="region of interest" description="Disordered" evidence="3">
    <location>
        <begin position="27"/>
        <end position="176"/>
    </location>
</feature>
<dbReference type="InterPro" id="IPR019579">
    <property type="entry name" value="FAM161A/B"/>
</dbReference>
<evidence type="ECO:0000256" key="2">
    <source>
        <dbReference type="ARBA" id="ARBA00023054"/>
    </source>
</evidence>
<dbReference type="Pfam" id="PF10595">
    <property type="entry name" value="FAM161A_B"/>
    <property type="match status" value="1"/>
</dbReference>
<evidence type="ECO:0000256" key="1">
    <source>
        <dbReference type="ARBA" id="ARBA00006663"/>
    </source>
</evidence>
<keyword evidence="2" id="KW-0175">Coiled coil</keyword>
<dbReference type="GO" id="GO:0005856">
    <property type="term" value="C:cytoskeleton"/>
    <property type="evidence" value="ECO:0007669"/>
    <property type="project" value="UniProtKB-ARBA"/>
</dbReference>
<accession>A0AAJ7XD32</accession>
<feature type="compositionally biased region" description="Basic and acidic residues" evidence="3">
    <location>
        <begin position="97"/>
        <end position="107"/>
    </location>
</feature>
<dbReference type="InterPro" id="IPR051655">
    <property type="entry name" value="FAM161"/>
</dbReference>
<organism evidence="4 5">
    <name type="scientific">Petromyzon marinus</name>
    <name type="common">Sea lamprey</name>
    <dbReference type="NCBI Taxonomy" id="7757"/>
    <lineage>
        <taxon>Eukaryota</taxon>
        <taxon>Metazoa</taxon>
        <taxon>Chordata</taxon>
        <taxon>Craniata</taxon>
        <taxon>Vertebrata</taxon>
        <taxon>Cyclostomata</taxon>
        <taxon>Hyperoartia</taxon>
        <taxon>Petromyzontiformes</taxon>
        <taxon>Petromyzontidae</taxon>
        <taxon>Petromyzon</taxon>
    </lineage>
</organism>
<evidence type="ECO:0000313" key="4">
    <source>
        <dbReference type="Proteomes" id="UP001318040"/>
    </source>
</evidence>
<dbReference type="GO" id="GO:0005929">
    <property type="term" value="C:cilium"/>
    <property type="evidence" value="ECO:0007669"/>
    <property type="project" value="TreeGrafter"/>
</dbReference>
<feature type="compositionally biased region" description="Acidic residues" evidence="3">
    <location>
        <begin position="738"/>
        <end position="748"/>
    </location>
</feature>
<feature type="region of interest" description="Disordered" evidence="3">
    <location>
        <begin position="480"/>
        <end position="601"/>
    </location>
</feature>
<dbReference type="KEGG" id="pmrn:116953840"/>
<dbReference type="Proteomes" id="UP001318040">
    <property type="component" value="Chromosome 53"/>
</dbReference>